<accession>A0ABM6JY54</accession>
<name>A0ABM6JY54_SPOUR</name>
<dbReference type="Proteomes" id="UP000192486">
    <property type="component" value="Chromosome"/>
</dbReference>
<proteinExistence type="predicted"/>
<evidence type="ECO:0000313" key="2">
    <source>
        <dbReference type="Proteomes" id="UP000192486"/>
    </source>
</evidence>
<organism evidence="1 2">
    <name type="scientific">Sporosarcina ureae</name>
    <dbReference type="NCBI Taxonomy" id="1571"/>
    <lineage>
        <taxon>Bacteria</taxon>
        <taxon>Bacillati</taxon>
        <taxon>Bacillota</taxon>
        <taxon>Bacilli</taxon>
        <taxon>Bacillales</taxon>
        <taxon>Caryophanaceae</taxon>
        <taxon>Sporosarcina</taxon>
    </lineage>
</organism>
<sequence length="165" mass="17843">MLSEIKRSDGGGTVDLRSRRTLSCGHGLSQANSEGFALPYFCVLAEIKASVRGLKAHAHNASLLIAEVIAIPAGVAAFHADQLQGGFGHCVLENYLLIESSSEYKDIWCWGRCSTGCWRLKSLSVCFLDPHRHVGDCLQPGASWRWSCQLSPGHGLPRSCACATE</sequence>
<evidence type="ECO:0000313" key="1">
    <source>
        <dbReference type="EMBL" id="ARF15127.1"/>
    </source>
</evidence>
<dbReference type="EMBL" id="CP015108">
    <property type="protein sequence ID" value="ARF15127.1"/>
    <property type="molecule type" value="Genomic_DNA"/>
</dbReference>
<reference evidence="1 2" key="1">
    <citation type="submission" date="2016-04" db="EMBL/GenBank/DDBJ databases">
        <title>Comparative Genomics and Epigenetics of Sporosarcina ureae.</title>
        <authorList>
            <person name="Oliver A.S."/>
            <person name="Cooper K.K."/>
        </authorList>
    </citation>
    <scope>NUCLEOTIDE SEQUENCE [LARGE SCALE GENOMIC DNA]</scope>
    <source>
        <strain evidence="1 2">S204</strain>
    </source>
</reference>
<gene>
    <name evidence="1" type="ORF">SporoS204_13780</name>
</gene>
<protein>
    <submittedName>
        <fullName evidence="1">Uncharacterized protein</fullName>
    </submittedName>
</protein>
<keyword evidence="2" id="KW-1185">Reference proteome</keyword>